<feature type="compositionally biased region" description="Low complexity" evidence="1">
    <location>
        <begin position="438"/>
        <end position="447"/>
    </location>
</feature>
<feature type="compositionally biased region" description="Polar residues" evidence="1">
    <location>
        <begin position="325"/>
        <end position="344"/>
    </location>
</feature>
<feature type="region of interest" description="Disordered" evidence="1">
    <location>
        <begin position="183"/>
        <end position="228"/>
    </location>
</feature>
<evidence type="ECO:0000313" key="2">
    <source>
        <dbReference type="EMBL" id="EGG18134.1"/>
    </source>
</evidence>
<sequence length="477" mass="51152">MSTNNNNNNNNNFNPASPSTTPHIVTGSYVYQEQQVVDVGFPLLHPVLTVVEPNPAPASATEPALAQPRSATLQVPPQPRPTTPTPHQHLSPLRQQQTQTQSNQYYVPTNVVVPVPSHPLGYSQQTTHPMSSMSTFLARDTHFNAVAGGFVLPSLGSGSLIPIPPCNGGTHCFGGSCPVHTTQQAQTSHPGVSNVGTPTPTPSTSGSTHTSQQQAQPSHTGVFHFKPNVSKTTNVVGISTTSASTTSTTTTNAAPPPKVSVTQQDPMLEDGEIVGQSMSSLSPPLPSQTKKVKKTATPTKLRASSGTNRGSRRNNTWKRCPGLTLQAQSASRQPATSPQAQNLNHHQHLPMETDTTGPKSISIPKDVMITFSEMIDTLQSLVAVLENVTVDDSASFPIPLIEEEDDDEQEEEEGQVEEEVEEGQIQVDGQNQGETNGSNPSPSLNNPDILQTNGEQFLRRLGLLFYRSGRLITKFQN</sequence>
<dbReference type="AlphaFoldDB" id="F4Q2B4"/>
<feature type="region of interest" description="Disordered" evidence="1">
    <location>
        <begin position="242"/>
        <end position="263"/>
    </location>
</feature>
<gene>
    <name evidence="2" type="ORF">DFA_06801</name>
</gene>
<feature type="compositionally biased region" description="Acidic residues" evidence="1">
    <location>
        <begin position="401"/>
        <end position="422"/>
    </location>
</feature>
<keyword evidence="3" id="KW-1185">Reference proteome</keyword>
<organism evidence="2 3">
    <name type="scientific">Cavenderia fasciculata</name>
    <name type="common">Slime mold</name>
    <name type="synonym">Dictyostelium fasciculatum</name>
    <dbReference type="NCBI Taxonomy" id="261658"/>
    <lineage>
        <taxon>Eukaryota</taxon>
        <taxon>Amoebozoa</taxon>
        <taxon>Evosea</taxon>
        <taxon>Eumycetozoa</taxon>
        <taxon>Dictyostelia</taxon>
        <taxon>Acytosteliales</taxon>
        <taxon>Cavenderiaceae</taxon>
        <taxon>Cavenderia</taxon>
    </lineage>
</organism>
<feature type="region of interest" description="Disordered" evidence="1">
    <location>
        <begin position="276"/>
        <end position="360"/>
    </location>
</feature>
<accession>F4Q2B4</accession>
<feature type="region of interest" description="Disordered" evidence="1">
    <location>
        <begin position="1"/>
        <end position="20"/>
    </location>
</feature>
<evidence type="ECO:0000313" key="3">
    <source>
        <dbReference type="Proteomes" id="UP000007797"/>
    </source>
</evidence>
<feature type="region of interest" description="Disordered" evidence="1">
    <location>
        <begin position="396"/>
        <end position="450"/>
    </location>
</feature>
<proteinExistence type="predicted"/>
<feature type="compositionally biased region" description="Low complexity" evidence="1">
    <location>
        <begin position="190"/>
        <end position="211"/>
    </location>
</feature>
<dbReference type="GeneID" id="14870118"/>
<reference evidence="3" key="1">
    <citation type="journal article" date="2011" name="Genome Res.">
        <title>Phylogeny-wide analysis of social amoeba genomes highlights ancient origins for complex intercellular communication.</title>
        <authorList>
            <person name="Heidel A.J."/>
            <person name="Lawal H.M."/>
            <person name="Felder M."/>
            <person name="Schilde C."/>
            <person name="Helps N.R."/>
            <person name="Tunggal B."/>
            <person name="Rivero F."/>
            <person name="John U."/>
            <person name="Schleicher M."/>
            <person name="Eichinger L."/>
            <person name="Platzer M."/>
            <person name="Noegel A.A."/>
            <person name="Schaap P."/>
            <person name="Gloeckner G."/>
        </authorList>
    </citation>
    <scope>NUCLEOTIDE SEQUENCE [LARGE SCALE GENOMIC DNA]</scope>
    <source>
        <strain evidence="3">SH3</strain>
    </source>
</reference>
<dbReference type="RefSeq" id="XP_004366175.1">
    <property type="nucleotide sequence ID" value="XM_004366118.1"/>
</dbReference>
<protein>
    <submittedName>
        <fullName evidence="2">Uncharacterized protein</fullName>
    </submittedName>
</protein>
<dbReference type="EMBL" id="GL883020">
    <property type="protein sequence ID" value="EGG18134.1"/>
    <property type="molecule type" value="Genomic_DNA"/>
</dbReference>
<dbReference type="KEGG" id="dfa:DFA_06801"/>
<name>F4Q2B4_CACFS</name>
<evidence type="ECO:0000256" key="1">
    <source>
        <dbReference type="SAM" id="MobiDB-lite"/>
    </source>
</evidence>
<feature type="compositionally biased region" description="Low complexity" evidence="1">
    <location>
        <begin position="242"/>
        <end position="251"/>
    </location>
</feature>
<feature type="region of interest" description="Disordered" evidence="1">
    <location>
        <begin position="55"/>
        <end position="99"/>
    </location>
</feature>
<dbReference type="Proteomes" id="UP000007797">
    <property type="component" value="Unassembled WGS sequence"/>
</dbReference>
<feature type="compositionally biased region" description="Low complexity" evidence="1">
    <location>
        <begin position="1"/>
        <end position="14"/>
    </location>
</feature>